<dbReference type="GeneID" id="90923873"/>
<organism evidence="3 5">
    <name type="scientific">Streptomyces platensis</name>
    <dbReference type="NCBI Taxonomy" id="58346"/>
    <lineage>
        <taxon>Bacteria</taxon>
        <taxon>Bacillati</taxon>
        <taxon>Actinomycetota</taxon>
        <taxon>Actinomycetes</taxon>
        <taxon>Kitasatosporales</taxon>
        <taxon>Streptomycetaceae</taxon>
        <taxon>Streptomyces</taxon>
    </lineage>
</organism>
<dbReference type="Proteomes" id="UP000194225">
    <property type="component" value="Unassembled WGS sequence"/>
</dbReference>
<evidence type="ECO:0000313" key="2">
    <source>
        <dbReference type="EMBL" id="OSY35957.1"/>
    </source>
</evidence>
<evidence type="ECO:0000313" key="3">
    <source>
        <dbReference type="EMBL" id="QEV52158.1"/>
    </source>
</evidence>
<dbReference type="EMBL" id="MIGA01000084">
    <property type="protein sequence ID" value="OSY35957.1"/>
    <property type="molecule type" value="Genomic_DNA"/>
</dbReference>
<protein>
    <submittedName>
        <fullName evidence="3">Uncharacterized protein</fullName>
    </submittedName>
</protein>
<keyword evidence="4" id="KW-1185">Reference proteome</keyword>
<dbReference type="KEGG" id="spla:CP981_11200"/>
<dbReference type="Proteomes" id="UP000325458">
    <property type="component" value="Chromosome"/>
</dbReference>
<dbReference type="EMBL" id="CP023691">
    <property type="protein sequence ID" value="QEV52158.1"/>
    <property type="molecule type" value="Genomic_DNA"/>
</dbReference>
<sequence length="101" mass="10897">MQRRHLLLSATLVVGAAVAISYAVKLSAYGVPASLVVSCSLAVGSTALVFASRLADLFEVTTHRCQAPGCDFQARVRGVSAVENRRWQETAAEHPTHRYRA</sequence>
<evidence type="ECO:0000256" key="1">
    <source>
        <dbReference type="SAM" id="Phobius"/>
    </source>
</evidence>
<name>A0AAE6TP65_STRPT</name>
<reference evidence="3 5" key="2">
    <citation type="submission" date="2017-09" db="EMBL/GenBank/DDBJ databases">
        <authorList>
            <person name="Lee N."/>
            <person name="Cho B.-K."/>
        </authorList>
    </citation>
    <scope>NUCLEOTIDE SEQUENCE [LARGE SCALE GENOMIC DNA]</scope>
    <source>
        <strain evidence="3 5">ATCC 23948</strain>
    </source>
</reference>
<feature type="transmembrane region" description="Helical" evidence="1">
    <location>
        <begin position="29"/>
        <end position="51"/>
    </location>
</feature>
<proteinExistence type="predicted"/>
<dbReference type="RefSeq" id="WP_085928389.1">
    <property type="nucleotide sequence ID" value="NZ_BAABSS010000130.1"/>
</dbReference>
<keyword evidence="1" id="KW-1133">Transmembrane helix</keyword>
<evidence type="ECO:0000313" key="4">
    <source>
        <dbReference type="Proteomes" id="UP000194225"/>
    </source>
</evidence>
<dbReference type="AlphaFoldDB" id="A0AAE6TP65"/>
<accession>A0AAE6TP65</accession>
<gene>
    <name evidence="2" type="ORF">BG653_06982</name>
    <name evidence="3" type="ORF">CP981_11200</name>
</gene>
<keyword evidence="1" id="KW-0472">Membrane</keyword>
<keyword evidence="1" id="KW-0812">Transmembrane</keyword>
<reference evidence="2 4" key="1">
    <citation type="submission" date="2016-09" db="EMBL/GenBank/DDBJ databases">
        <title>Streptomyces platensis DSM40041, a candidate organism with high potential of specific P450 cytochromes.</title>
        <authorList>
            <person name="Grumaz C."/>
            <person name="Vainshtein Y."/>
            <person name="Kirstahler P."/>
            <person name="Sohn K."/>
        </authorList>
    </citation>
    <scope>NUCLEOTIDE SEQUENCE [LARGE SCALE GENOMIC DNA]</scope>
    <source>
        <strain evidence="2 4">DSM 40041</strain>
    </source>
</reference>
<evidence type="ECO:0000313" key="5">
    <source>
        <dbReference type="Proteomes" id="UP000325458"/>
    </source>
</evidence>